<dbReference type="Proteomes" id="UP001546774">
    <property type="component" value="Unassembled WGS sequence"/>
</dbReference>
<organism evidence="2 3">
    <name type="scientific">Lachnospira intestinalis</name>
    <dbReference type="NCBI Taxonomy" id="3133158"/>
    <lineage>
        <taxon>Bacteria</taxon>
        <taxon>Bacillati</taxon>
        <taxon>Bacillota</taxon>
        <taxon>Clostridia</taxon>
        <taxon>Lachnospirales</taxon>
        <taxon>Lachnospiraceae</taxon>
        <taxon>Lachnospira</taxon>
    </lineage>
</organism>
<feature type="transmembrane region" description="Helical" evidence="1">
    <location>
        <begin position="79"/>
        <end position="102"/>
    </location>
</feature>
<dbReference type="EMBL" id="JBBMFS010000008">
    <property type="protein sequence ID" value="MEQ2555310.1"/>
    <property type="molecule type" value="Genomic_DNA"/>
</dbReference>
<evidence type="ECO:0000256" key="1">
    <source>
        <dbReference type="SAM" id="Phobius"/>
    </source>
</evidence>
<gene>
    <name evidence="2" type="ORF">WMO37_09865</name>
</gene>
<evidence type="ECO:0008006" key="4">
    <source>
        <dbReference type="Google" id="ProtNLM"/>
    </source>
</evidence>
<name>A0ABV1H747_9FIRM</name>
<keyword evidence="1" id="KW-0472">Membrane</keyword>
<feature type="transmembrane region" description="Helical" evidence="1">
    <location>
        <begin position="200"/>
        <end position="221"/>
    </location>
</feature>
<accession>A0ABV1H747</accession>
<protein>
    <recommendedName>
        <fullName evidence="4">DUF5671 domain-containing protein</fullName>
    </recommendedName>
</protein>
<proteinExistence type="predicted"/>
<feature type="transmembrane region" description="Helical" evidence="1">
    <location>
        <begin position="159"/>
        <end position="179"/>
    </location>
</feature>
<keyword evidence="1" id="KW-1133">Transmembrane helix</keyword>
<evidence type="ECO:0000313" key="3">
    <source>
        <dbReference type="Proteomes" id="UP001546774"/>
    </source>
</evidence>
<feature type="transmembrane region" description="Helical" evidence="1">
    <location>
        <begin position="31"/>
        <end position="57"/>
    </location>
</feature>
<comment type="caution">
    <text evidence="2">The sequence shown here is derived from an EMBL/GenBank/DDBJ whole genome shotgun (WGS) entry which is preliminary data.</text>
</comment>
<evidence type="ECO:0000313" key="2">
    <source>
        <dbReference type="EMBL" id="MEQ2555310.1"/>
    </source>
</evidence>
<sequence>MDLQNIINENDKEINSENEKLKKILGKCLKYGGLIIAAGTLCVSLLAIFFKVMWYYYQLGCFSAYKIDKSYIDVSENSVIYIFRILGMALLLAFSNWVFYMLCRKKNVVKIQTVINGIVLLCIEGLILIGIVFLITDTNIFIAVYQVYKRRYWWKCLEYIGYIFIMLFVFNMFGLYMGVINSILEKKQHLKKRKSIIKEIINVVGIVCTLAVSLPFAFYTYGLNIMRDNVEFKIIIENQVSDEENYIRNVLNGNNQYIFQSTVTKDKYNVFAVVYEDSNEYVVATIKNSGKIDFDLQKTISKSNVQTYYIDDYMKIKEKFKFV</sequence>
<keyword evidence="3" id="KW-1185">Reference proteome</keyword>
<keyword evidence="1" id="KW-0812">Transmembrane</keyword>
<reference evidence="2" key="1">
    <citation type="submission" date="2024-03" db="EMBL/GenBank/DDBJ databases">
        <title>Human intestinal bacterial collection.</title>
        <authorList>
            <person name="Pauvert C."/>
            <person name="Hitch T.C.A."/>
            <person name="Clavel T."/>
        </authorList>
    </citation>
    <scope>NUCLEOTIDE SEQUENCE [LARGE SCALE GENOMIC DNA]</scope>
    <source>
        <strain evidence="2">CLA-AA-H89B</strain>
    </source>
</reference>
<feature type="transmembrane region" description="Helical" evidence="1">
    <location>
        <begin position="114"/>
        <end position="147"/>
    </location>
</feature>